<protein>
    <recommendedName>
        <fullName evidence="1">Ribonuclease H1 N-terminal domain-containing protein</fullName>
    </recommendedName>
</protein>
<dbReference type="Proteomes" id="UP001222325">
    <property type="component" value="Unassembled WGS sequence"/>
</dbReference>
<evidence type="ECO:0000313" key="2">
    <source>
        <dbReference type="EMBL" id="KAJ7083295.1"/>
    </source>
</evidence>
<dbReference type="InterPro" id="IPR009027">
    <property type="entry name" value="Ribosomal_bL9/RNase_H1_N"/>
</dbReference>
<feature type="domain" description="Ribonuclease H1 N-terminal" evidence="1">
    <location>
        <begin position="266"/>
        <end position="308"/>
    </location>
</feature>
<accession>A0AAD6TXS5</accession>
<evidence type="ECO:0000259" key="1">
    <source>
        <dbReference type="Pfam" id="PF01693"/>
    </source>
</evidence>
<dbReference type="Gene3D" id="3.40.970.10">
    <property type="entry name" value="Ribonuclease H1, N-terminal domain"/>
    <property type="match status" value="1"/>
</dbReference>
<reference evidence="2" key="1">
    <citation type="submission" date="2023-03" db="EMBL/GenBank/DDBJ databases">
        <title>Massive genome expansion in bonnet fungi (Mycena s.s.) driven by repeated elements and novel gene families across ecological guilds.</title>
        <authorList>
            <consortium name="Lawrence Berkeley National Laboratory"/>
            <person name="Harder C.B."/>
            <person name="Miyauchi S."/>
            <person name="Viragh M."/>
            <person name="Kuo A."/>
            <person name="Thoen E."/>
            <person name="Andreopoulos B."/>
            <person name="Lu D."/>
            <person name="Skrede I."/>
            <person name="Drula E."/>
            <person name="Henrissat B."/>
            <person name="Morin E."/>
            <person name="Kohler A."/>
            <person name="Barry K."/>
            <person name="LaButti K."/>
            <person name="Morin E."/>
            <person name="Salamov A."/>
            <person name="Lipzen A."/>
            <person name="Mereny Z."/>
            <person name="Hegedus B."/>
            <person name="Baldrian P."/>
            <person name="Stursova M."/>
            <person name="Weitz H."/>
            <person name="Taylor A."/>
            <person name="Grigoriev I.V."/>
            <person name="Nagy L.G."/>
            <person name="Martin F."/>
            <person name="Kauserud H."/>
        </authorList>
    </citation>
    <scope>NUCLEOTIDE SEQUENCE</scope>
    <source>
        <strain evidence="2">CBHHK173m</strain>
    </source>
</reference>
<organism evidence="2 3">
    <name type="scientific">Mycena belliarum</name>
    <dbReference type="NCBI Taxonomy" id="1033014"/>
    <lineage>
        <taxon>Eukaryota</taxon>
        <taxon>Fungi</taxon>
        <taxon>Dikarya</taxon>
        <taxon>Basidiomycota</taxon>
        <taxon>Agaricomycotina</taxon>
        <taxon>Agaricomycetes</taxon>
        <taxon>Agaricomycetidae</taxon>
        <taxon>Agaricales</taxon>
        <taxon>Marasmiineae</taxon>
        <taxon>Mycenaceae</taxon>
        <taxon>Mycena</taxon>
    </lineage>
</organism>
<dbReference type="Pfam" id="PF01693">
    <property type="entry name" value="Cauli_VI"/>
    <property type="match status" value="1"/>
</dbReference>
<dbReference type="InterPro" id="IPR011320">
    <property type="entry name" value="RNase_H1_N"/>
</dbReference>
<name>A0AAD6TXS5_9AGAR</name>
<comment type="caution">
    <text evidence="2">The sequence shown here is derived from an EMBL/GenBank/DDBJ whole genome shotgun (WGS) entry which is preliminary data.</text>
</comment>
<proteinExistence type="predicted"/>
<dbReference type="InterPro" id="IPR037056">
    <property type="entry name" value="RNase_H1_N_sf"/>
</dbReference>
<dbReference type="AlphaFoldDB" id="A0AAD6TXS5"/>
<dbReference type="SUPFAM" id="SSF55658">
    <property type="entry name" value="L9 N-domain-like"/>
    <property type="match status" value="1"/>
</dbReference>
<gene>
    <name evidence="2" type="ORF">B0H15DRAFT_951986</name>
</gene>
<keyword evidence="3" id="KW-1185">Reference proteome</keyword>
<dbReference type="EMBL" id="JARJCN010000041">
    <property type="protein sequence ID" value="KAJ7083295.1"/>
    <property type="molecule type" value="Genomic_DNA"/>
</dbReference>
<sequence>MLRHAAAELSRRGRDVRNPQVPARLRVPDVSAAEVHLPPRDSPRPSYGMRSRRHEGLIACVGYERIETCTAKRDEPCLKCLRHWMPTQIVPWMLPMYALNKKVEKEVGAALQVCEVMLKDMTDWKRIDGHVQSQKARPRRGSTCVPFVFGAKSGNAQALLLWRQLTFLNWLCLYTCRGLTKPAEDFVEEPPPFRTCLCPALPSTRDKKTCNAENSCPSNVLSEESPPPEWDDRKAGQLFKMSTCRPTIFNHGIDIEKHNTMKGCSFLAVVIGHIPGIYLDADEALAQAKGCSNQKYKSFKKLDDALNYWDEFCERNHNHSKGKFRVEGINGTFKSFDEALAAAAERYVVTLK</sequence>
<evidence type="ECO:0000313" key="3">
    <source>
        <dbReference type="Proteomes" id="UP001222325"/>
    </source>
</evidence>